<evidence type="ECO:0000256" key="6">
    <source>
        <dbReference type="SAM" id="Phobius"/>
    </source>
</evidence>
<evidence type="ECO:0000256" key="2">
    <source>
        <dbReference type="ARBA" id="ARBA00022475"/>
    </source>
</evidence>
<feature type="transmembrane region" description="Helical" evidence="6">
    <location>
        <begin position="182"/>
        <end position="203"/>
    </location>
</feature>
<feature type="transmembrane region" description="Helical" evidence="6">
    <location>
        <begin position="37"/>
        <end position="62"/>
    </location>
</feature>
<sequence length="206" mass="22478">MAEIFINGALLCFSLIIAIGAQNLFIIQQGLSKNHIFWVCLVSFFGDCLVFGLGIFGVGGLAARSENFAILLGISGILFLLWYGINCLISALRGTSFAKISNAQPKPLKVTIAKTIAVSLLNPHVWIDAFIVVGGFGASMASYERPWFFAGTVSASLIWFFSLGYAAAGLSKFFKNARAWQILDSLIAAMMFYMVYLLAIFVLDKF</sequence>
<evidence type="ECO:0000313" key="7">
    <source>
        <dbReference type="EMBL" id="CAD7286319.1"/>
    </source>
</evidence>
<dbReference type="Proteomes" id="UP000789359">
    <property type="component" value="Unassembled WGS sequence"/>
</dbReference>
<reference evidence="7 8" key="1">
    <citation type="submission" date="2020-11" db="EMBL/GenBank/DDBJ databases">
        <authorList>
            <person name="Peeters C."/>
        </authorList>
    </citation>
    <scope>NUCLEOTIDE SEQUENCE [LARGE SCALE GENOMIC DNA]</scope>
    <source>
        <strain evidence="7 8">LMG 8286</strain>
    </source>
</reference>
<comment type="subcellular location">
    <subcellularLocation>
        <location evidence="1">Cell membrane</location>
        <topology evidence="1">Multi-pass membrane protein</topology>
    </subcellularLocation>
</comment>
<feature type="transmembrane region" description="Helical" evidence="6">
    <location>
        <begin position="68"/>
        <end position="92"/>
    </location>
</feature>
<gene>
    <name evidence="7" type="primary">argO</name>
    <name evidence="7" type="ORF">LMG8286_00150</name>
</gene>
<proteinExistence type="predicted"/>
<dbReference type="PANTHER" id="PTHR30086:SF20">
    <property type="entry name" value="ARGININE EXPORTER PROTEIN ARGO-RELATED"/>
    <property type="match status" value="1"/>
</dbReference>
<accession>A0ABM8Q0K3</accession>
<evidence type="ECO:0000256" key="4">
    <source>
        <dbReference type="ARBA" id="ARBA00022989"/>
    </source>
</evidence>
<evidence type="ECO:0000256" key="1">
    <source>
        <dbReference type="ARBA" id="ARBA00004651"/>
    </source>
</evidence>
<evidence type="ECO:0000256" key="3">
    <source>
        <dbReference type="ARBA" id="ARBA00022692"/>
    </source>
</evidence>
<keyword evidence="8" id="KW-1185">Reference proteome</keyword>
<feature type="transmembrane region" description="Helical" evidence="6">
    <location>
        <begin position="6"/>
        <end position="25"/>
    </location>
</feature>
<keyword evidence="2" id="KW-1003">Cell membrane</keyword>
<dbReference type="EMBL" id="CAJHOE010000001">
    <property type="protein sequence ID" value="CAD7286319.1"/>
    <property type="molecule type" value="Genomic_DNA"/>
</dbReference>
<dbReference type="PANTHER" id="PTHR30086">
    <property type="entry name" value="ARGININE EXPORTER PROTEIN ARGO"/>
    <property type="match status" value="1"/>
</dbReference>
<name>A0ABM8Q0K3_9BACT</name>
<protein>
    <submittedName>
        <fullName evidence="7">Arginine exporter protein ArgO</fullName>
    </submittedName>
</protein>
<dbReference type="Pfam" id="PF01810">
    <property type="entry name" value="LysE"/>
    <property type="match status" value="1"/>
</dbReference>
<keyword evidence="4 6" id="KW-1133">Transmembrane helix</keyword>
<dbReference type="InterPro" id="IPR001123">
    <property type="entry name" value="LeuE-type"/>
</dbReference>
<evidence type="ECO:0000313" key="8">
    <source>
        <dbReference type="Proteomes" id="UP000789359"/>
    </source>
</evidence>
<feature type="transmembrane region" description="Helical" evidence="6">
    <location>
        <begin position="148"/>
        <end position="170"/>
    </location>
</feature>
<organism evidence="7 8">
    <name type="scientific">Campylobacter suis</name>
    <dbReference type="NCBI Taxonomy" id="2790657"/>
    <lineage>
        <taxon>Bacteria</taxon>
        <taxon>Pseudomonadati</taxon>
        <taxon>Campylobacterota</taxon>
        <taxon>Epsilonproteobacteria</taxon>
        <taxon>Campylobacterales</taxon>
        <taxon>Campylobacteraceae</taxon>
        <taxon>Campylobacter</taxon>
    </lineage>
</organism>
<feature type="transmembrane region" description="Helical" evidence="6">
    <location>
        <begin position="112"/>
        <end position="136"/>
    </location>
</feature>
<comment type="caution">
    <text evidence="7">The sequence shown here is derived from an EMBL/GenBank/DDBJ whole genome shotgun (WGS) entry which is preliminary data.</text>
</comment>
<keyword evidence="5 6" id="KW-0472">Membrane</keyword>
<dbReference type="RefSeq" id="WP_230055959.1">
    <property type="nucleotide sequence ID" value="NZ_CAJHOE010000001.1"/>
</dbReference>
<evidence type="ECO:0000256" key="5">
    <source>
        <dbReference type="ARBA" id="ARBA00023136"/>
    </source>
</evidence>
<keyword evidence="3 6" id="KW-0812">Transmembrane</keyword>